<feature type="compositionally biased region" description="Low complexity" evidence="4">
    <location>
        <begin position="349"/>
        <end position="372"/>
    </location>
</feature>
<feature type="compositionally biased region" description="Low complexity" evidence="4">
    <location>
        <begin position="547"/>
        <end position="594"/>
    </location>
</feature>
<gene>
    <name evidence="6" type="ORF">AWC14_10085</name>
</gene>
<proteinExistence type="predicted"/>
<sequence>MTDALGLSVGMANLVAARVGSAPVTRRSVLTLFGHRPPEVGTPEDNPNLTEPGLVLSGFVEQIGDPTPLIAPDGSSHSSEALAVEALDAMARTVGYGAPVTIAVPAHWNPTTVGTLREALGTKQSLTAGAAPTLISDATAALAALYAKPGFPTDGIVALCDFGASGTSVTLTDAAANFQHIGQTLRYPDFSGNRIDQAILSHIQARVVAHSDAAGTAPVGTLSRLIEECRRAKEQLSAATVAVIPAETPGAADDIRFLRTELERLIADPLGRFVCNVEDVLRRNQIPPARLAAIATVGGGACIPLVTQQLEQRLQAPVVTTPHPALSAAIGAAVLAEQKSSAAAPNGMGAPTGAQPTALAPGGAAAAPTEFDAPVPTNVAPAAWAAGAAAAAAGESVDDGAPSATYRALAWSQEASSGEESLPYHGEDHSGEYGRSTTAAPPPATSEPAPADYAAAPEPARRHKRSGVLFSMVATAALVALLIAGVVVFKLSSTDHGPTQKPLPTPSTLPSVGSLPPAPPPATDTETPSNPSPTESAVPPPPPTTTEPPTTTRTTVPTTTTTVPTTTTTVPTTTTTRPSTTYPTTTTTPPTFSYPMYPPVVPPSTTAQVPPLVPVRPTYGHYPPFPS</sequence>
<feature type="region of interest" description="Disordered" evidence="4">
    <location>
        <begin position="494"/>
        <end position="594"/>
    </location>
</feature>
<dbReference type="Gene3D" id="3.30.420.40">
    <property type="match status" value="2"/>
</dbReference>
<dbReference type="GO" id="GO:0140662">
    <property type="term" value="F:ATP-dependent protein folding chaperone"/>
    <property type="evidence" value="ECO:0007669"/>
    <property type="project" value="InterPro"/>
</dbReference>
<keyword evidence="5" id="KW-1133">Transmembrane helix</keyword>
<dbReference type="PANTHER" id="PTHR42749:SF1">
    <property type="entry name" value="CELL SHAPE-DETERMINING PROTEIN MREB"/>
    <property type="match status" value="1"/>
</dbReference>
<dbReference type="OrthoDB" id="5173286at2"/>
<feature type="region of interest" description="Disordered" evidence="4">
    <location>
        <begin position="417"/>
        <end position="459"/>
    </location>
</feature>
<dbReference type="SUPFAM" id="SSF53067">
    <property type="entry name" value="Actin-like ATPase domain"/>
    <property type="match status" value="1"/>
</dbReference>
<feature type="transmembrane region" description="Helical" evidence="5">
    <location>
        <begin position="468"/>
        <end position="491"/>
    </location>
</feature>
<evidence type="ECO:0000256" key="5">
    <source>
        <dbReference type="SAM" id="Phobius"/>
    </source>
</evidence>
<dbReference type="EMBL" id="LQPE01000143">
    <property type="protein sequence ID" value="ORW01069.1"/>
    <property type="molecule type" value="Genomic_DNA"/>
</dbReference>
<dbReference type="InterPro" id="IPR013126">
    <property type="entry name" value="Hsp_70_fam"/>
</dbReference>
<accession>A0A1X1XQP4</accession>
<reference evidence="6 7" key="1">
    <citation type="submission" date="2016-01" db="EMBL/GenBank/DDBJ databases">
        <title>The new phylogeny of the genus Mycobacterium.</title>
        <authorList>
            <person name="Tarcisio F."/>
            <person name="Conor M."/>
            <person name="Antonella G."/>
            <person name="Elisabetta G."/>
            <person name="Giulia F.S."/>
            <person name="Sara T."/>
            <person name="Anna F."/>
            <person name="Clotilde B."/>
            <person name="Roberto B."/>
            <person name="Veronica D.S."/>
            <person name="Fabio R."/>
            <person name="Monica P."/>
            <person name="Olivier J."/>
            <person name="Enrico T."/>
            <person name="Nicola S."/>
        </authorList>
    </citation>
    <scope>NUCLEOTIDE SEQUENCE [LARGE SCALE GENOMIC DNA]</scope>
    <source>
        <strain evidence="6 7">DSM 45166</strain>
    </source>
</reference>
<dbReference type="AlphaFoldDB" id="A0A1X1XQP4"/>
<name>A0A1X1XQP4_9MYCO</name>
<feature type="region of interest" description="Disordered" evidence="4">
    <location>
        <begin position="343"/>
        <end position="372"/>
    </location>
</feature>
<protein>
    <recommendedName>
        <fullName evidence="8">Molecular chaperone</fullName>
    </recommendedName>
</protein>
<keyword evidence="2" id="KW-0067">ATP-binding</keyword>
<evidence type="ECO:0000256" key="3">
    <source>
        <dbReference type="ARBA" id="ARBA00023186"/>
    </source>
</evidence>
<keyword evidence="7" id="KW-1185">Reference proteome</keyword>
<evidence type="ECO:0000256" key="1">
    <source>
        <dbReference type="ARBA" id="ARBA00022741"/>
    </source>
</evidence>
<keyword evidence="1" id="KW-0547">Nucleotide-binding</keyword>
<evidence type="ECO:0000313" key="6">
    <source>
        <dbReference type="EMBL" id="ORW01069.1"/>
    </source>
</evidence>
<dbReference type="PANTHER" id="PTHR42749">
    <property type="entry name" value="CELL SHAPE-DETERMINING PROTEIN MREB"/>
    <property type="match status" value="1"/>
</dbReference>
<evidence type="ECO:0000313" key="7">
    <source>
        <dbReference type="Proteomes" id="UP000193487"/>
    </source>
</evidence>
<keyword evidence="5" id="KW-0472">Membrane</keyword>
<dbReference type="Proteomes" id="UP000193487">
    <property type="component" value="Unassembled WGS sequence"/>
</dbReference>
<evidence type="ECO:0000256" key="2">
    <source>
        <dbReference type="ARBA" id="ARBA00022840"/>
    </source>
</evidence>
<keyword evidence="5" id="KW-0812">Transmembrane</keyword>
<dbReference type="Gene3D" id="3.90.640.10">
    <property type="entry name" value="Actin, Chain A, domain 4"/>
    <property type="match status" value="1"/>
</dbReference>
<evidence type="ECO:0000256" key="4">
    <source>
        <dbReference type="SAM" id="MobiDB-lite"/>
    </source>
</evidence>
<evidence type="ECO:0008006" key="8">
    <source>
        <dbReference type="Google" id="ProtNLM"/>
    </source>
</evidence>
<dbReference type="Pfam" id="PF00012">
    <property type="entry name" value="HSP70"/>
    <property type="match status" value="1"/>
</dbReference>
<dbReference type="RefSeq" id="WP_045376715.1">
    <property type="nucleotide sequence ID" value="NZ_BBKA01000036.1"/>
</dbReference>
<comment type="caution">
    <text evidence="6">The sequence shown here is derived from an EMBL/GenBank/DDBJ whole genome shotgun (WGS) entry which is preliminary data.</text>
</comment>
<feature type="compositionally biased region" description="Low complexity" evidence="4">
    <location>
        <begin position="446"/>
        <end position="458"/>
    </location>
</feature>
<dbReference type="InterPro" id="IPR043129">
    <property type="entry name" value="ATPase_NBD"/>
</dbReference>
<dbReference type="GO" id="GO:0005524">
    <property type="term" value="F:ATP binding"/>
    <property type="evidence" value="ECO:0007669"/>
    <property type="project" value="UniProtKB-KW"/>
</dbReference>
<keyword evidence="3" id="KW-0143">Chaperone</keyword>
<organism evidence="6 7">
    <name type="scientific">Mycobacterium kyorinense</name>
    <dbReference type="NCBI Taxonomy" id="487514"/>
    <lineage>
        <taxon>Bacteria</taxon>
        <taxon>Bacillati</taxon>
        <taxon>Actinomycetota</taxon>
        <taxon>Actinomycetes</taxon>
        <taxon>Mycobacteriales</taxon>
        <taxon>Mycobacteriaceae</taxon>
        <taxon>Mycobacterium</taxon>
    </lineage>
</organism>